<feature type="region of interest" description="Disordered" evidence="1">
    <location>
        <begin position="1"/>
        <end position="80"/>
    </location>
</feature>
<dbReference type="EMBL" id="KB007909">
    <property type="protein sequence ID" value="ELR20595.1"/>
    <property type="molecule type" value="Genomic_DNA"/>
</dbReference>
<dbReference type="VEuPathDB" id="AmoebaDB:ACA1_052880"/>
<feature type="compositionally biased region" description="Acidic residues" evidence="1">
    <location>
        <begin position="1"/>
        <end position="15"/>
    </location>
</feature>
<protein>
    <submittedName>
        <fullName evidence="2">Uncharacterized protein</fullName>
    </submittedName>
</protein>
<feature type="compositionally biased region" description="Basic and acidic residues" evidence="1">
    <location>
        <begin position="65"/>
        <end position="80"/>
    </location>
</feature>
<evidence type="ECO:0000313" key="3">
    <source>
        <dbReference type="Proteomes" id="UP000011083"/>
    </source>
</evidence>
<keyword evidence="3" id="KW-1185">Reference proteome</keyword>
<name>L8H645_ACACF</name>
<evidence type="ECO:0000256" key="1">
    <source>
        <dbReference type="SAM" id="MobiDB-lite"/>
    </source>
</evidence>
<organism evidence="2 3">
    <name type="scientific">Acanthamoeba castellanii (strain ATCC 30010 / Neff)</name>
    <dbReference type="NCBI Taxonomy" id="1257118"/>
    <lineage>
        <taxon>Eukaryota</taxon>
        <taxon>Amoebozoa</taxon>
        <taxon>Discosea</taxon>
        <taxon>Longamoebia</taxon>
        <taxon>Centramoebida</taxon>
        <taxon>Acanthamoebidae</taxon>
        <taxon>Acanthamoeba</taxon>
    </lineage>
</organism>
<sequence length="117" mass="13463">MVAYEEVDEQDDEQEASDRFAACTPQATTPRSPTSSPRDIKKTTKKKRTPLRMKDVMGRPSNKKSARDQDEEARDRRLRREADVEAKADRIMGQVLAYARLHHVWRASLPAQPEREA</sequence>
<dbReference type="AlphaFoldDB" id="L8H645"/>
<dbReference type="GeneID" id="14921462"/>
<proteinExistence type="predicted"/>
<dbReference type="RefSeq" id="XP_004343998.1">
    <property type="nucleotide sequence ID" value="XM_004343948.1"/>
</dbReference>
<gene>
    <name evidence="2" type="ORF">ACA1_052880</name>
</gene>
<dbReference type="Proteomes" id="UP000011083">
    <property type="component" value="Unassembled WGS sequence"/>
</dbReference>
<feature type="compositionally biased region" description="Polar residues" evidence="1">
    <location>
        <begin position="25"/>
        <end position="37"/>
    </location>
</feature>
<evidence type="ECO:0000313" key="2">
    <source>
        <dbReference type="EMBL" id="ELR20595.1"/>
    </source>
</evidence>
<accession>L8H645</accession>
<reference evidence="2 3" key="1">
    <citation type="journal article" date="2013" name="Genome Biol.">
        <title>Genome of Acanthamoeba castellanii highlights extensive lateral gene transfer and early evolution of tyrosine kinase signaling.</title>
        <authorList>
            <person name="Clarke M."/>
            <person name="Lohan A.J."/>
            <person name="Liu B."/>
            <person name="Lagkouvardos I."/>
            <person name="Roy S."/>
            <person name="Zafar N."/>
            <person name="Bertelli C."/>
            <person name="Schilde C."/>
            <person name="Kianianmomeni A."/>
            <person name="Burglin T.R."/>
            <person name="Frech C."/>
            <person name="Turcotte B."/>
            <person name="Kopec K.O."/>
            <person name="Synnott J.M."/>
            <person name="Choo C."/>
            <person name="Paponov I."/>
            <person name="Finkler A."/>
            <person name="Soon Heng Tan C."/>
            <person name="Hutchins A.P."/>
            <person name="Weinmeier T."/>
            <person name="Rattei T."/>
            <person name="Chu J.S."/>
            <person name="Gimenez G."/>
            <person name="Irimia M."/>
            <person name="Rigden D.J."/>
            <person name="Fitzpatrick D.A."/>
            <person name="Lorenzo-Morales J."/>
            <person name="Bateman A."/>
            <person name="Chiu C.H."/>
            <person name="Tang P."/>
            <person name="Hegemann P."/>
            <person name="Fromm H."/>
            <person name="Raoult D."/>
            <person name="Greub G."/>
            <person name="Miranda-Saavedra D."/>
            <person name="Chen N."/>
            <person name="Nash P."/>
            <person name="Ginger M.L."/>
            <person name="Horn M."/>
            <person name="Schaap P."/>
            <person name="Caler L."/>
            <person name="Loftus B."/>
        </authorList>
    </citation>
    <scope>NUCLEOTIDE SEQUENCE [LARGE SCALE GENOMIC DNA]</scope>
    <source>
        <strain evidence="2 3">Neff</strain>
    </source>
</reference>
<dbReference type="KEGG" id="acan:ACA1_052880"/>